<dbReference type="Proteomes" id="UP000654075">
    <property type="component" value="Unassembled WGS sequence"/>
</dbReference>
<evidence type="ECO:0000313" key="3">
    <source>
        <dbReference type="Proteomes" id="UP000654075"/>
    </source>
</evidence>
<accession>A0A813GPK5</accession>
<dbReference type="CDD" id="cd06093">
    <property type="entry name" value="PX_domain"/>
    <property type="match status" value="1"/>
</dbReference>
<protein>
    <recommendedName>
        <fullName evidence="1">PX domain-containing protein</fullName>
    </recommendedName>
</protein>
<dbReference type="InterPro" id="IPR036871">
    <property type="entry name" value="PX_dom_sf"/>
</dbReference>
<keyword evidence="3" id="KW-1185">Reference proteome</keyword>
<dbReference type="Gene3D" id="3.30.1520.10">
    <property type="entry name" value="Phox-like domain"/>
    <property type="match status" value="1"/>
</dbReference>
<gene>
    <name evidence="2" type="ORF">PGLA1383_LOCUS41875</name>
</gene>
<comment type="caution">
    <text evidence="2">The sequence shown here is derived from an EMBL/GenBank/DDBJ whole genome shotgun (WGS) entry which is preliminary data.</text>
</comment>
<feature type="non-terminal residue" evidence="2">
    <location>
        <position position="214"/>
    </location>
</feature>
<dbReference type="InterPro" id="IPR001683">
    <property type="entry name" value="PX_dom"/>
</dbReference>
<dbReference type="AlphaFoldDB" id="A0A813GPK5"/>
<dbReference type="Pfam" id="PF00787">
    <property type="entry name" value="PX"/>
    <property type="match status" value="1"/>
</dbReference>
<organism evidence="2 3">
    <name type="scientific">Polarella glacialis</name>
    <name type="common">Dinoflagellate</name>
    <dbReference type="NCBI Taxonomy" id="89957"/>
    <lineage>
        <taxon>Eukaryota</taxon>
        <taxon>Sar</taxon>
        <taxon>Alveolata</taxon>
        <taxon>Dinophyceae</taxon>
        <taxon>Suessiales</taxon>
        <taxon>Suessiaceae</taxon>
        <taxon>Polarella</taxon>
    </lineage>
</organism>
<dbReference type="GO" id="GO:0035091">
    <property type="term" value="F:phosphatidylinositol binding"/>
    <property type="evidence" value="ECO:0007669"/>
    <property type="project" value="InterPro"/>
</dbReference>
<sequence>MLSMDDPFEIGVSPSVAPCITVRIIRTEEQMSLMMQRFTAYVIQINDFGRVKEVTHRYGDFETLHKTVLTECPGAGLPNMPPKGLDGTDVAVVAARKVELEKVLRAMLSSPEVLMEKELSIWKFLDLGNPAVIVGRFIMVPRARANALKTMSKLNDVKYNDDVYRLGHQVVTDLLMEGLREQRRGNSESHWATQAGARTAICQLVAGALGTSDE</sequence>
<dbReference type="OrthoDB" id="474219at2759"/>
<name>A0A813GPK5_POLGL</name>
<dbReference type="SUPFAM" id="SSF64268">
    <property type="entry name" value="PX domain"/>
    <property type="match status" value="1"/>
</dbReference>
<proteinExistence type="predicted"/>
<dbReference type="PROSITE" id="PS50195">
    <property type="entry name" value="PX"/>
    <property type="match status" value="1"/>
</dbReference>
<evidence type="ECO:0000313" key="2">
    <source>
        <dbReference type="EMBL" id="CAE8624768.1"/>
    </source>
</evidence>
<feature type="domain" description="PX" evidence="1">
    <location>
        <begin position="19"/>
        <end position="131"/>
    </location>
</feature>
<reference evidence="2" key="1">
    <citation type="submission" date="2021-02" db="EMBL/GenBank/DDBJ databases">
        <authorList>
            <person name="Dougan E. K."/>
            <person name="Rhodes N."/>
            <person name="Thang M."/>
            <person name="Chan C."/>
        </authorList>
    </citation>
    <scope>NUCLEOTIDE SEQUENCE</scope>
</reference>
<evidence type="ECO:0000259" key="1">
    <source>
        <dbReference type="PROSITE" id="PS50195"/>
    </source>
</evidence>
<dbReference type="EMBL" id="CAJNNV010028482">
    <property type="protein sequence ID" value="CAE8624768.1"/>
    <property type="molecule type" value="Genomic_DNA"/>
</dbReference>